<feature type="compositionally biased region" description="Pro residues" evidence="1">
    <location>
        <begin position="124"/>
        <end position="164"/>
    </location>
</feature>
<dbReference type="AlphaFoldDB" id="A0A317F9B2"/>
<evidence type="ECO:0000313" key="3">
    <source>
        <dbReference type="Proteomes" id="UP000245765"/>
    </source>
</evidence>
<organism evidence="2 3">
    <name type="scientific">Falsiroseomonas bella</name>
    <dbReference type="NCBI Taxonomy" id="2184016"/>
    <lineage>
        <taxon>Bacteria</taxon>
        <taxon>Pseudomonadati</taxon>
        <taxon>Pseudomonadota</taxon>
        <taxon>Alphaproteobacteria</taxon>
        <taxon>Acetobacterales</taxon>
        <taxon>Roseomonadaceae</taxon>
        <taxon>Falsiroseomonas</taxon>
    </lineage>
</organism>
<feature type="compositionally biased region" description="Pro residues" evidence="1">
    <location>
        <begin position="171"/>
        <end position="190"/>
    </location>
</feature>
<protein>
    <submittedName>
        <fullName evidence="2">Uncharacterized protein</fullName>
    </submittedName>
</protein>
<feature type="region of interest" description="Disordered" evidence="1">
    <location>
        <begin position="36"/>
        <end position="199"/>
    </location>
</feature>
<evidence type="ECO:0000313" key="2">
    <source>
        <dbReference type="EMBL" id="PWS34166.1"/>
    </source>
</evidence>
<reference evidence="3" key="1">
    <citation type="submission" date="2018-05" db="EMBL/GenBank/DDBJ databases">
        <authorList>
            <person name="Du Z."/>
            <person name="Wang X."/>
        </authorList>
    </citation>
    <scope>NUCLEOTIDE SEQUENCE [LARGE SCALE GENOMIC DNA]</scope>
    <source>
        <strain evidence="3">CQN31</strain>
    </source>
</reference>
<dbReference type="PRINTS" id="PR01217">
    <property type="entry name" value="PRICHEXTENSN"/>
</dbReference>
<accession>A0A317F9B2</accession>
<evidence type="ECO:0000256" key="1">
    <source>
        <dbReference type="SAM" id="MobiDB-lite"/>
    </source>
</evidence>
<feature type="compositionally biased region" description="Low complexity" evidence="1">
    <location>
        <begin position="80"/>
        <end position="123"/>
    </location>
</feature>
<sequence>MVLAAILALPACTERISELDPRPGLSNLFFRTHLEGREPPPGLDGEWPNLSSVPPRPEPPSAETRQGLSADLAADRARSRTPLEPGGGAAFPAGEGAPPAPPRLAAVPPIRLEPEALPAAPAAQPIPAPPAGTPRAPEPAALPSPAPPPARAPEPTAAPPPAPAPELLAPAVPPPPSRDLLAPAPPPPPSRDLLAPRGG</sequence>
<dbReference type="OrthoDB" id="1354466at28211"/>
<keyword evidence="3" id="KW-1185">Reference proteome</keyword>
<comment type="caution">
    <text evidence="2">The sequence shown here is derived from an EMBL/GenBank/DDBJ whole genome shotgun (WGS) entry which is preliminary data.</text>
</comment>
<name>A0A317F9B2_9PROT</name>
<dbReference type="EMBL" id="QGNA01000008">
    <property type="protein sequence ID" value="PWS34166.1"/>
    <property type="molecule type" value="Genomic_DNA"/>
</dbReference>
<proteinExistence type="predicted"/>
<gene>
    <name evidence="2" type="ORF">DFH01_26420</name>
</gene>
<dbReference type="Proteomes" id="UP000245765">
    <property type="component" value="Unassembled WGS sequence"/>
</dbReference>
<dbReference type="RefSeq" id="WP_109873535.1">
    <property type="nucleotide sequence ID" value="NZ_QGNA01000008.1"/>
</dbReference>